<dbReference type="InterPro" id="IPR013113">
    <property type="entry name" value="SIP_FAD-bd"/>
</dbReference>
<dbReference type="PROSITE" id="PS51384">
    <property type="entry name" value="FAD_FR"/>
    <property type="match status" value="1"/>
</dbReference>
<dbReference type="SUPFAM" id="SSF63380">
    <property type="entry name" value="Riboflavin synthase domain-like"/>
    <property type="match status" value="1"/>
</dbReference>
<evidence type="ECO:0000313" key="2">
    <source>
        <dbReference type="EMBL" id="AWT25417.1"/>
    </source>
</evidence>
<reference evidence="3" key="1">
    <citation type="submission" date="2017-11" db="EMBL/GenBank/DDBJ databases">
        <title>Otitis media/interna in a cat caused by the recently described species Corynebacterium provencense.</title>
        <authorList>
            <person name="Kittl S."/>
            <person name="Brodard I."/>
            <person name="Rychener L."/>
            <person name="Jores J."/>
            <person name="Roosje P."/>
            <person name="Gobeli Brawand S."/>
        </authorList>
    </citation>
    <scope>NUCLEOTIDE SEQUENCE [LARGE SCALE GENOMIC DNA]</scope>
    <source>
        <strain evidence="3">17KM38</strain>
    </source>
</reference>
<dbReference type="InterPro" id="IPR007037">
    <property type="entry name" value="SIP_rossman_dom"/>
</dbReference>
<dbReference type="KEGG" id="cpre:Csp1_06050"/>
<gene>
    <name evidence="2" type="ORF">Csp1_06050</name>
</gene>
<dbReference type="CDD" id="cd06193">
    <property type="entry name" value="siderophore_interacting"/>
    <property type="match status" value="1"/>
</dbReference>
<dbReference type="InterPro" id="IPR017927">
    <property type="entry name" value="FAD-bd_FR_type"/>
</dbReference>
<dbReference type="InterPro" id="IPR039374">
    <property type="entry name" value="SIP_fam"/>
</dbReference>
<feature type="domain" description="FAD-binding FR-type" evidence="1">
    <location>
        <begin position="26"/>
        <end position="172"/>
    </location>
</feature>
<dbReference type="PANTHER" id="PTHR30157">
    <property type="entry name" value="FERRIC REDUCTASE, NADPH-DEPENDENT"/>
    <property type="match status" value="1"/>
</dbReference>
<dbReference type="OrthoDB" id="3291337at2"/>
<evidence type="ECO:0000313" key="3">
    <source>
        <dbReference type="Proteomes" id="UP000247696"/>
    </source>
</evidence>
<organism evidence="2 3">
    <name type="scientific">Corynebacterium provencense</name>
    <dbReference type="NCBI Taxonomy" id="1737425"/>
    <lineage>
        <taxon>Bacteria</taxon>
        <taxon>Bacillati</taxon>
        <taxon>Actinomycetota</taxon>
        <taxon>Actinomycetes</taxon>
        <taxon>Mycobacteriales</taxon>
        <taxon>Corynebacteriaceae</taxon>
        <taxon>Corynebacterium</taxon>
    </lineage>
</organism>
<dbReference type="AlphaFoldDB" id="A0A2Z3YTP8"/>
<name>A0A2Z3YTP8_9CORY</name>
<dbReference type="RefSeq" id="WP_110481034.1">
    <property type="nucleotide sequence ID" value="NZ_CP024988.1"/>
</dbReference>
<proteinExistence type="predicted"/>
<dbReference type="Gene3D" id="2.40.30.10">
    <property type="entry name" value="Translation factors"/>
    <property type="match status" value="1"/>
</dbReference>
<accession>A0A2Z3YTP8</accession>
<dbReference type="Proteomes" id="UP000247696">
    <property type="component" value="Chromosome"/>
</dbReference>
<dbReference type="GO" id="GO:0016491">
    <property type="term" value="F:oxidoreductase activity"/>
    <property type="evidence" value="ECO:0007669"/>
    <property type="project" value="InterPro"/>
</dbReference>
<evidence type="ECO:0000259" key="1">
    <source>
        <dbReference type="PROSITE" id="PS51384"/>
    </source>
</evidence>
<dbReference type="Pfam" id="PF04954">
    <property type="entry name" value="SIP"/>
    <property type="match status" value="1"/>
</dbReference>
<protein>
    <recommendedName>
        <fullName evidence="1">FAD-binding FR-type domain-containing protein</fullName>
    </recommendedName>
</protein>
<sequence length="298" mass="32126">MTTIPSSAVADTALRTHPGRDLAGPGRLVPVSVTAVTQVAPSLRRVTLQGPGLASLVLTGPDEYFGLLMPEPGATVPPLETGGMNIRAAVAALPEESRPGLRWYTVRHFRQEVHRNDGGTVGEIDLDVVMHDDHPGPGARWIADATVGDSAAVWLCNAIWIRHAERPLFVADASAVPALRAILEFTEDHHPDDLSLYHVRVVAHTPDELEPGLAEEWGERVGSLSIVYASPGMEAEAVCAALRRDRGAGHPAASPEYVWASGEAGMTKAVRGVAVDEWDVDRDFVDWVAYWIEGRPRP</sequence>
<dbReference type="STRING" id="1737425.GCA_900049755_00770"/>
<dbReference type="InterPro" id="IPR039261">
    <property type="entry name" value="FNR_nucleotide-bd"/>
</dbReference>
<dbReference type="EMBL" id="CP024988">
    <property type="protein sequence ID" value="AWT25417.1"/>
    <property type="molecule type" value="Genomic_DNA"/>
</dbReference>
<dbReference type="PANTHER" id="PTHR30157:SF0">
    <property type="entry name" value="NADPH-DEPENDENT FERRIC-CHELATE REDUCTASE"/>
    <property type="match status" value="1"/>
</dbReference>
<dbReference type="InterPro" id="IPR017938">
    <property type="entry name" value="Riboflavin_synthase-like_b-brl"/>
</dbReference>
<dbReference type="Gene3D" id="3.40.50.80">
    <property type="entry name" value="Nucleotide-binding domain of ferredoxin-NADP reductase (FNR) module"/>
    <property type="match status" value="1"/>
</dbReference>
<keyword evidence="3" id="KW-1185">Reference proteome</keyword>
<dbReference type="Pfam" id="PF08021">
    <property type="entry name" value="FAD_binding_9"/>
    <property type="match status" value="1"/>
</dbReference>